<dbReference type="Pfam" id="PF26093">
    <property type="entry name" value="HTH_TGH"/>
    <property type="match status" value="1"/>
</dbReference>
<dbReference type="EMBL" id="KN832973">
    <property type="protein sequence ID" value="KIM90177.1"/>
    <property type="molecule type" value="Genomic_DNA"/>
</dbReference>
<dbReference type="PANTHER" id="PTHR13384">
    <property type="entry name" value="G PATCH DOMAIN-CONTAINING PROTEIN 1"/>
    <property type="match status" value="1"/>
</dbReference>
<accession>A0A0C3CKI8</accession>
<dbReference type="OrthoDB" id="20507at2759"/>
<feature type="compositionally biased region" description="Polar residues" evidence="1">
    <location>
        <begin position="386"/>
        <end position="395"/>
    </location>
</feature>
<dbReference type="Proteomes" id="UP000054166">
    <property type="component" value="Unassembled WGS sequence"/>
</dbReference>
<dbReference type="AlphaFoldDB" id="A0A0C3CKI8"/>
<dbReference type="FunCoup" id="A0A0C3CKI8">
    <property type="interactions" value="172"/>
</dbReference>
<dbReference type="PANTHER" id="PTHR13384:SF19">
    <property type="entry name" value="G PATCH DOMAIN-CONTAINING PROTEIN 1"/>
    <property type="match status" value="1"/>
</dbReference>
<reference evidence="3 4" key="1">
    <citation type="submission" date="2014-04" db="EMBL/GenBank/DDBJ databases">
        <authorList>
            <consortium name="DOE Joint Genome Institute"/>
            <person name="Kuo A."/>
            <person name="Tarkka M."/>
            <person name="Buscot F."/>
            <person name="Kohler A."/>
            <person name="Nagy L.G."/>
            <person name="Floudas D."/>
            <person name="Copeland A."/>
            <person name="Barry K.W."/>
            <person name="Cichocki N."/>
            <person name="Veneault-Fourrey C."/>
            <person name="LaButti K."/>
            <person name="Lindquist E.A."/>
            <person name="Lipzen A."/>
            <person name="Lundell T."/>
            <person name="Morin E."/>
            <person name="Murat C."/>
            <person name="Sun H."/>
            <person name="Tunlid A."/>
            <person name="Henrissat B."/>
            <person name="Grigoriev I.V."/>
            <person name="Hibbett D.S."/>
            <person name="Martin F."/>
            <person name="Nordberg H.P."/>
            <person name="Cantor M.N."/>
            <person name="Hua S.X."/>
        </authorList>
    </citation>
    <scope>NUCLEOTIDE SEQUENCE [LARGE SCALE GENOMIC DNA]</scope>
    <source>
        <strain evidence="3 4">F 1598</strain>
    </source>
</reference>
<dbReference type="PROSITE" id="PS50174">
    <property type="entry name" value="G_PATCH"/>
    <property type="match status" value="1"/>
</dbReference>
<name>A0A0C3CKI8_PILCF</name>
<dbReference type="GO" id="GO:0003723">
    <property type="term" value="F:RNA binding"/>
    <property type="evidence" value="ECO:0007669"/>
    <property type="project" value="TreeGrafter"/>
</dbReference>
<evidence type="ECO:0000313" key="3">
    <source>
        <dbReference type="EMBL" id="KIM90177.1"/>
    </source>
</evidence>
<organism evidence="3 4">
    <name type="scientific">Piloderma croceum (strain F 1598)</name>
    <dbReference type="NCBI Taxonomy" id="765440"/>
    <lineage>
        <taxon>Eukaryota</taxon>
        <taxon>Fungi</taxon>
        <taxon>Dikarya</taxon>
        <taxon>Basidiomycota</taxon>
        <taxon>Agaricomycotina</taxon>
        <taxon>Agaricomycetes</taxon>
        <taxon>Agaricomycetidae</taxon>
        <taxon>Atheliales</taxon>
        <taxon>Atheliaceae</taxon>
        <taxon>Piloderma</taxon>
    </lineage>
</organism>
<evidence type="ECO:0000256" key="1">
    <source>
        <dbReference type="SAM" id="MobiDB-lite"/>
    </source>
</evidence>
<protein>
    <recommendedName>
        <fullName evidence="2">G-patch domain-containing protein</fullName>
    </recommendedName>
</protein>
<feature type="region of interest" description="Disordered" evidence="1">
    <location>
        <begin position="382"/>
        <end position="401"/>
    </location>
</feature>
<dbReference type="InParanoid" id="A0A0C3CKI8"/>
<feature type="compositionally biased region" description="Acidic residues" evidence="1">
    <location>
        <begin position="730"/>
        <end position="741"/>
    </location>
</feature>
<dbReference type="Pfam" id="PF01585">
    <property type="entry name" value="G-patch"/>
    <property type="match status" value="1"/>
</dbReference>
<dbReference type="GO" id="GO:0005634">
    <property type="term" value="C:nucleus"/>
    <property type="evidence" value="ECO:0007669"/>
    <property type="project" value="TreeGrafter"/>
</dbReference>
<feature type="compositionally biased region" description="Basic residues" evidence="1">
    <location>
        <begin position="827"/>
        <end position="837"/>
    </location>
</feature>
<gene>
    <name evidence="3" type="ORF">PILCRDRAFT_59594</name>
</gene>
<evidence type="ECO:0000313" key="4">
    <source>
        <dbReference type="Proteomes" id="UP000054166"/>
    </source>
</evidence>
<keyword evidence="4" id="KW-1185">Reference proteome</keyword>
<feature type="region of interest" description="Disordered" evidence="1">
    <location>
        <begin position="637"/>
        <end position="716"/>
    </location>
</feature>
<dbReference type="InterPro" id="IPR011666">
    <property type="entry name" value="DUF1604"/>
</dbReference>
<feature type="region of interest" description="Disordered" evidence="1">
    <location>
        <begin position="446"/>
        <end position="467"/>
    </location>
</feature>
<dbReference type="STRING" id="765440.A0A0C3CKI8"/>
<feature type="region of interest" description="Disordered" evidence="1">
    <location>
        <begin position="1"/>
        <end position="25"/>
    </location>
</feature>
<feature type="compositionally biased region" description="Gly residues" evidence="1">
    <location>
        <begin position="683"/>
        <end position="692"/>
    </location>
</feature>
<dbReference type="Pfam" id="PF07713">
    <property type="entry name" value="DUF1604"/>
    <property type="match status" value="1"/>
</dbReference>
<feature type="domain" description="G-patch" evidence="2">
    <location>
        <begin position="165"/>
        <end position="185"/>
    </location>
</feature>
<proteinExistence type="predicted"/>
<feature type="region of interest" description="Disordered" evidence="1">
    <location>
        <begin position="730"/>
        <end position="891"/>
    </location>
</feature>
<dbReference type="HOGENOM" id="CLU_008613_3_1_1"/>
<dbReference type="GO" id="GO:0006397">
    <property type="term" value="P:mRNA processing"/>
    <property type="evidence" value="ECO:0007669"/>
    <property type="project" value="InterPro"/>
</dbReference>
<evidence type="ECO:0000259" key="2">
    <source>
        <dbReference type="PROSITE" id="PS50174"/>
    </source>
</evidence>
<dbReference type="InterPro" id="IPR000467">
    <property type="entry name" value="G_patch_dom"/>
</dbReference>
<feature type="compositionally biased region" description="Basic and acidic residues" evidence="1">
    <location>
        <begin position="92"/>
        <end position="105"/>
    </location>
</feature>
<sequence>MTSRLKRKLGDIGVDSSSSKANESFCLIGTPLPPLEKSKDSGEFVPLWKQDVRDEQGRRRLHGAFTGGFSAGYFNTVGSKEGWTPSTFVSSRSDRAKQKGSRPEDFMDEEDLAELQEGRNLVDNNDEMDLLGGTQAELRQKGGVEEPEKDAITSALEASMLPSPKDSAGARILKKMGWRVGQGIGPRITWRQRKLQDLQASTGPEVDVNSILDDEDTEEAKKHTYAPRDTPILLVDRKDNAHGLGYKPGMRLNDTLGVGKRAEGPKGPNLSAGFGLGALNDADEDDLDVYDGSFKQARRHMAYDASERDEDDEIVIGTKQHSGRSKPSPRSASSIQIFNNGRPVLAGFVLSEKPVAEDRWFPLPDIPKGWSPNPKRIWEKNKENVESSQKPQDPSQPVPHAKWRAGISADERGIMLGETPLPSAPRSVFEYISQKDRERIQNIASGAAGAAPSTGPTPEPGPSQRPSIVVPYMEAHIAQAALRGFQPFTTDHVKQARYTAYLNSQATPDPGRDIGFVPIGMMPGQKIDEFNKELSDYAKAAAIFKPISGAMAGRFTSAAVVENAPKIVEGLHTPSVESENARAIAEAQAKAMDASVEKEEETPKAHAARMGMYGRLTREVMLWQPAKLLCKRFGVKDPNPEPVVDASTAPAPPSANPGATDSSVPDIPAFTGTESFRAPSGAGLTGRQGASGQGRKDPSNVGLGDDDDQGRDTLTYERPAMDIFKAIFASDEEDSDEDEDAKMDQDDDKLSAVASSGVPLAIGGTKKIDTASFKPTFIPRDGKKSKDKDKGKKDRKKKGERTIVSFDLDEDGGESLSLSLPKEKSKDRPKKKKRKDKDRKEDAEDDDESMWVEKPPPEAVKGVAASPPESMNVDAAEQAADRGRKKAIDFW</sequence>
<feature type="compositionally biased region" description="Basic and acidic residues" evidence="1">
    <location>
        <begin position="780"/>
        <end position="792"/>
    </location>
</feature>
<feature type="region of interest" description="Disordered" evidence="1">
    <location>
        <begin position="84"/>
        <end position="107"/>
    </location>
</feature>
<reference evidence="4" key="2">
    <citation type="submission" date="2015-01" db="EMBL/GenBank/DDBJ databases">
        <title>Evolutionary Origins and Diversification of the Mycorrhizal Mutualists.</title>
        <authorList>
            <consortium name="DOE Joint Genome Institute"/>
            <consortium name="Mycorrhizal Genomics Consortium"/>
            <person name="Kohler A."/>
            <person name="Kuo A."/>
            <person name="Nagy L.G."/>
            <person name="Floudas D."/>
            <person name="Copeland A."/>
            <person name="Barry K.W."/>
            <person name="Cichocki N."/>
            <person name="Veneault-Fourrey C."/>
            <person name="LaButti K."/>
            <person name="Lindquist E.A."/>
            <person name="Lipzen A."/>
            <person name="Lundell T."/>
            <person name="Morin E."/>
            <person name="Murat C."/>
            <person name="Riley R."/>
            <person name="Ohm R."/>
            <person name="Sun H."/>
            <person name="Tunlid A."/>
            <person name="Henrissat B."/>
            <person name="Grigoriev I.V."/>
            <person name="Hibbett D.S."/>
            <person name="Martin F."/>
        </authorList>
    </citation>
    <scope>NUCLEOTIDE SEQUENCE [LARGE SCALE GENOMIC DNA]</scope>
    <source>
        <strain evidence="4">F 1598</strain>
    </source>
</reference>
<feature type="compositionally biased region" description="Basic and acidic residues" evidence="1">
    <location>
        <begin position="879"/>
        <end position="891"/>
    </location>
</feature>